<dbReference type="AlphaFoldDB" id="A0A7X0H8C5"/>
<dbReference type="InterPro" id="IPR017756">
    <property type="entry name" value="TM_Gly-Cys-Arg_CS"/>
</dbReference>
<name>A0A7X0H8C5_9BACT</name>
<dbReference type="Proteomes" id="UP000541810">
    <property type="component" value="Unassembled WGS sequence"/>
</dbReference>
<evidence type="ECO:0000313" key="4">
    <source>
        <dbReference type="Proteomes" id="UP000541810"/>
    </source>
</evidence>
<dbReference type="InterPro" id="IPR001322">
    <property type="entry name" value="Lamin_tail_dom"/>
</dbReference>
<protein>
    <recommendedName>
        <fullName evidence="2">LTD domain-containing protein</fullName>
    </recommendedName>
</protein>
<dbReference type="Pfam" id="PF07589">
    <property type="entry name" value="PEP-CTERM"/>
    <property type="match status" value="1"/>
</dbReference>
<feature type="chain" id="PRO_5030692787" description="LTD domain-containing protein" evidence="1">
    <location>
        <begin position="26"/>
        <end position="219"/>
    </location>
</feature>
<evidence type="ECO:0000256" key="1">
    <source>
        <dbReference type="SAM" id="SignalP"/>
    </source>
</evidence>
<keyword evidence="1" id="KW-0732">Signal</keyword>
<dbReference type="PROSITE" id="PS51841">
    <property type="entry name" value="LTD"/>
    <property type="match status" value="1"/>
</dbReference>
<accession>A0A7X0H8C5</accession>
<organism evidence="3 4">
    <name type="scientific">Algisphaera agarilytica</name>
    <dbReference type="NCBI Taxonomy" id="1385975"/>
    <lineage>
        <taxon>Bacteria</taxon>
        <taxon>Pseudomonadati</taxon>
        <taxon>Planctomycetota</taxon>
        <taxon>Phycisphaerae</taxon>
        <taxon>Phycisphaerales</taxon>
        <taxon>Phycisphaeraceae</taxon>
        <taxon>Algisphaera</taxon>
    </lineage>
</organism>
<comment type="caution">
    <text evidence="3">The sequence shown here is derived from an EMBL/GenBank/DDBJ whole genome shotgun (WGS) entry which is preliminary data.</text>
</comment>
<dbReference type="Pfam" id="PF00932">
    <property type="entry name" value="LTD"/>
    <property type="match status" value="1"/>
</dbReference>
<gene>
    <name evidence="3" type="ORF">HNQ40_001490</name>
</gene>
<reference evidence="3 4" key="1">
    <citation type="submission" date="2020-08" db="EMBL/GenBank/DDBJ databases">
        <title>Genomic Encyclopedia of Type Strains, Phase IV (KMG-IV): sequencing the most valuable type-strain genomes for metagenomic binning, comparative biology and taxonomic classification.</title>
        <authorList>
            <person name="Goeker M."/>
        </authorList>
    </citation>
    <scope>NUCLEOTIDE SEQUENCE [LARGE SCALE GENOMIC DNA]</scope>
    <source>
        <strain evidence="3 4">DSM 103725</strain>
    </source>
</reference>
<keyword evidence="4" id="KW-1185">Reference proteome</keyword>
<feature type="signal peptide" evidence="1">
    <location>
        <begin position="1"/>
        <end position="25"/>
    </location>
</feature>
<dbReference type="EMBL" id="JACHGY010000001">
    <property type="protein sequence ID" value="MBB6429684.1"/>
    <property type="molecule type" value="Genomic_DNA"/>
</dbReference>
<dbReference type="SUPFAM" id="SSF74853">
    <property type="entry name" value="Lamin A/C globular tail domain"/>
    <property type="match status" value="1"/>
</dbReference>
<dbReference type="NCBIfam" id="TIGR02595">
    <property type="entry name" value="PEP_CTERM"/>
    <property type="match status" value="1"/>
</dbReference>
<proteinExistence type="predicted"/>
<dbReference type="Gene3D" id="2.60.40.1260">
    <property type="entry name" value="Lamin Tail domain"/>
    <property type="match status" value="1"/>
</dbReference>
<dbReference type="NCBIfam" id="TIGR03382">
    <property type="entry name" value="GC_trans_RRR"/>
    <property type="match status" value="1"/>
</dbReference>
<evidence type="ECO:0000313" key="3">
    <source>
        <dbReference type="EMBL" id="MBB6429684.1"/>
    </source>
</evidence>
<dbReference type="RefSeq" id="WP_184679199.1">
    <property type="nucleotide sequence ID" value="NZ_JACHGY010000001.1"/>
</dbReference>
<dbReference type="InterPro" id="IPR013424">
    <property type="entry name" value="Ice-binding_C"/>
</dbReference>
<dbReference type="InterPro" id="IPR036415">
    <property type="entry name" value="Lamin_tail_dom_sf"/>
</dbReference>
<sequence length="219" mass="21921">MSMKKLFGSLTAAGLAFGLAGQANADLFINEVIGSTTGADAEFIEIYNSGPTAVDLSGYQILEIESDSGASQGTVDDTFEIASGTIAAGGYFLIGNATFTAGYGITPDLELNISIENSSYTLLLQDDSATTLYSAFVTDGGAGDAAQGGVAPDISVGPDGTFLPAGFGLSGDGGSTAYLLEFSPVPAPSATPGAANIPEPASLALVGLGGLAMLSRRRK</sequence>
<evidence type="ECO:0000259" key="2">
    <source>
        <dbReference type="PROSITE" id="PS51841"/>
    </source>
</evidence>
<feature type="domain" description="LTD" evidence="2">
    <location>
        <begin position="17"/>
        <end position="158"/>
    </location>
</feature>